<accession>A0A561E9F7</accession>
<dbReference type="Pfam" id="PF01243">
    <property type="entry name" value="PNPOx_N"/>
    <property type="match status" value="1"/>
</dbReference>
<feature type="region of interest" description="Disordered" evidence="1">
    <location>
        <begin position="193"/>
        <end position="220"/>
    </location>
</feature>
<dbReference type="OrthoDB" id="9790331at2"/>
<dbReference type="AlphaFoldDB" id="A0A561E9F7"/>
<name>A0A561E9F7_9MICO</name>
<gene>
    <name evidence="3" type="ORF">BKA23_1054</name>
</gene>
<protein>
    <recommendedName>
        <fullName evidence="2">Pyridoxamine 5'-phosphate oxidase N-terminal domain-containing protein</fullName>
    </recommendedName>
</protein>
<dbReference type="InterPro" id="IPR024029">
    <property type="entry name" value="Pyridox_Oxase_FMN-dep"/>
</dbReference>
<dbReference type="SUPFAM" id="SSF50475">
    <property type="entry name" value="FMN-binding split barrel"/>
    <property type="match status" value="1"/>
</dbReference>
<evidence type="ECO:0000313" key="4">
    <source>
        <dbReference type="Proteomes" id="UP000318297"/>
    </source>
</evidence>
<dbReference type="EMBL" id="VIVQ01000001">
    <property type="protein sequence ID" value="TWE12254.1"/>
    <property type="molecule type" value="Genomic_DNA"/>
</dbReference>
<proteinExistence type="predicted"/>
<comment type="caution">
    <text evidence="3">The sequence shown here is derived from an EMBL/GenBank/DDBJ whole genome shotgun (WGS) entry which is preliminary data.</text>
</comment>
<dbReference type="PANTHER" id="PTHR42815">
    <property type="entry name" value="FAD-BINDING, PUTATIVE (AFU_ORTHOLOGUE AFUA_6G07600)-RELATED"/>
    <property type="match status" value="1"/>
</dbReference>
<reference evidence="3 4" key="1">
    <citation type="submission" date="2019-06" db="EMBL/GenBank/DDBJ databases">
        <title>Sequencing the genomes of 1000 actinobacteria strains.</title>
        <authorList>
            <person name="Klenk H.-P."/>
        </authorList>
    </citation>
    <scope>NUCLEOTIDE SEQUENCE [LARGE SCALE GENOMIC DNA]</scope>
    <source>
        <strain evidence="3 4">DSM 19560</strain>
    </source>
</reference>
<dbReference type="Proteomes" id="UP000318297">
    <property type="component" value="Unassembled WGS sequence"/>
</dbReference>
<evidence type="ECO:0000256" key="1">
    <source>
        <dbReference type="SAM" id="MobiDB-lite"/>
    </source>
</evidence>
<organism evidence="3 4">
    <name type="scientific">Rudaeicoccus suwonensis</name>
    <dbReference type="NCBI Taxonomy" id="657409"/>
    <lineage>
        <taxon>Bacteria</taxon>
        <taxon>Bacillati</taxon>
        <taxon>Actinomycetota</taxon>
        <taxon>Actinomycetes</taxon>
        <taxon>Micrococcales</taxon>
        <taxon>Dermacoccaceae</taxon>
        <taxon>Rudaeicoccus</taxon>
    </lineage>
</organism>
<dbReference type="InterPro" id="IPR012349">
    <property type="entry name" value="Split_barrel_FMN-bd"/>
</dbReference>
<evidence type="ECO:0000259" key="2">
    <source>
        <dbReference type="Pfam" id="PF01243"/>
    </source>
</evidence>
<feature type="domain" description="Pyridoxamine 5'-phosphate oxidase N-terminal" evidence="2">
    <location>
        <begin position="42"/>
        <end position="159"/>
    </location>
</feature>
<dbReference type="RefSeq" id="WP_145226105.1">
    <property type="nucleotide sequence ID" value="NZ_VIVQ01000001.1"/>
</dbReference>
<dbReference type="Gene3D" id="2.30.110.10">
    <property type="entry name" value="Electron Transport, Fmn-binding Protein, Chain A"/>
    <property type="match status" value="1"/>
</dbReference>
<evidence type="ECO:0000313" key="3">
    <source>
        <dbReference type="EMBL" id="TWE12254.1"/>
    </source>
</evidence>
<dbReference type="NCBIfam" id="TIGR04025">
    <property type="entry name" value="PPOX_FMN_DR2398"/>
    <property type="match status" value="1"/>
</dbReference>
<sequence>MSVTDRWLDLPTVTSVEELEGFGMPEPATRDKVRTTLHPLDRDWLAHSSLVLVGTATPDGRCDVSPKGDPAGSLSMVLDDRTIVIPERAGNRRFDGFHNILANPHVGLLFLIPGRTDTLRVNGVAQLVTDGPFFDDLRVKGHRPRLALVVHVEEVFYHCPKAFMRSRTWQPQTWQPDAVCRYADAAKQLWRAGDDPQAVEDHYSDTSYEAQLYPSPDPKP</sequence>
<keyword evidence="4" id="KW-1185">Reference proteome</keyword>
<dbReference type="PANTHER" id="PTHR42815:SF2">
    <property type="entry name" value="FAD-BINDING, PUTATIVE (AFU_ORTHOLOGUE AFUA_6G07600)-RELATED"/>
    <property type="match status" value="1"/>
</dbReference>
<dbReference type="InterPro" id="IPR011576">
    <property type="entry name" value="Pyridox_Oxase_N"/>
</dbReference>